<evidence type="ECO:0000256" key="15">
    <source>
        <dbReference type="ARBA" id="ARBA00023172"/>
    </source>
</evidence>
<keyword evidence="6" id="KW-0540">Nuclease</keyword>
<keyword evidence="10" id="KW-0378">Hydrolase</keyword>
<dbReference type="GO" id="GO:0003887">
    <property type="term" value="F:DNA-directed DNA polymerase activity"/>
    <property type="evidence" value="ECO:0007669"/>
    <property type="project" value="UniProtKB-KW"/>
</dbReference>
<dbReference type="PANTHER" id="PTHR42705:SF2">
    <property type="entry name" value="BIFUNCTIONAL NON-HOMOLOGOUS END JOINING PROTEIN LIGD"/>
    <property type="match status" value="1"/>
</dbReference>
<dbReference type="CDD" id="cd07971">
    <property type="entry name" value="OBF_DNA_ligase_LigD"/>
    <property type="match status" value="1"/>
</dbReference>
<evidence type="ECO:0000256" key="18">
    <source>
        <dbReference type="ARBA" id="ARBA00023268"/>
    </source>
</evidence>
<evidence type="ECO:0000256" key="1">
    <source>
        <dbReference type="ARBA" id="ARBA00001936"/>
    </source>
</evidence>
<comment type="cofactor">
    <cofactor evidence="1">
        <name>Mn(2+)</name>
        <dbReference type="ChEBI" id="CHEBI:29035"/>
    </cofactor>
</comment>
<dbReference type="InterPro" id="IPR014146">
    <property type="entry name" value="LigD_ligase_dom"/>
</dbReference>
<dbReference type="NCBIfam" id="TIGR02778">
    <property type="entry name" value="ligD_pol"/>
    <property type="match status" value="1"/>
</dbReference>
<dbReference type="Gene3D" id="3.30.470.30">
    <property type="entry name" value="DNA ligase/mRNA capping enzyme"/>
    <property type="match status" value="1"/>
</dbReference>
<evidence type="ECO:0000256" key="20">
    <source>
        <dbReference type="ARBA" id="ARBA00034003"/>
    </source>
</evidence>
<evidence type="ECO:0000313" key="25">
    <source>
        <dbReference type="EMBL" id="SER34584.1"/>
    </source>
</evidence>
<dbReference type="Gene3D" id="3.30.1490.70">
    <property type="match status" value="1"/>
</dbReference>
<evidence type="ECO:0000256" key="7">
    <source>
        <dbReference type="ARBA" id="ARBA00022723"/>
    </source>
</evidence>
<feature type="region of interest" description="Disordered" evidence="23">
    <location>
        <begin position="482"/>
        <end position="561"/>
    </location>
</feature>
<gene>
    <name evidence="25" type="ORF">SAMN05421756_11423</name>
</gene>
<dbReference type="Pfam" id="PF01068">
    <property type="entry name" value="DNA_ligase_A_M"/>
    <property type="match status" value="1"/>
</dbReference>
<keyword evidence="17" id="KW-0464">Manganese</keyword>
<dbReference type="InterPro" id="IPR012310">
    <property type="entry name" value="DNA_ligase_ATP-dep_cent"/>
</dbReference>
<dbReference type="SUPFAM" id="SSF56091">
    <property type="entry name" value="DNA ligase/mRNA capping enzyme, catalytic domain"/>
    <property type="match status" value="1"/>
</dbReference>
<comment type="similarity">
    <text evidence="21">In the C-terminal section; belongs to the ATP-dependent DNA ligase family.</text>
</comment>
<dbReference type="GO" id="GO:0004527">
    <property type="term" value="F:exonuclease activity"/>
    <property type="evidence" value="ECO:0007669"/>
    <property type="project" value="UniProtKB-KW"/>
</dbReference>
<keyword evidence="11" id="KW-0269">Exonuclease</keyword>
<feature type="compositionally biased region" description="Pro residues" evidence="23">
    <location>
        <begin position="331"/>
        <end position="340"/>
    </location>
</feature>
<dbReference type="OrthoDB" id="9802472at2"/>
<dbReference type="GO" id="GO:0003677">
    <property type="term" value="F:DNA binding"/>
    <property type="evidence" value="ECO:0007669"/>
    <property type="project" value="UniProtKB-KW"/>
</dbReference>
<sequence>MARAARSTSQGQSVTVDGRTLKLTNLDKVLYPATGTTKGDVIAYYAEVGPTMLPHLWQRPATRKRWPDGVGTEPEPQSSRGVFFAKDLGAGTPDWVRRFPIQHRDHANDYPVVDDLATLTWIAQLAGLEIHVPQWRFADDGTPQNPDRLVLDLDPGPGVSLADVAEVARAARAVLRDIGHDPLPVTSGSKGIHLYAPLDGDQTPEQATALARELARALEADAPDRVISSMKRSERDGKVFVDWSQNNGSKTTVSPYSLRGRPEPHVAAPRTWEELEEPDLAQLTYADVLARVAERGDLLAPLAPDPGRLEPAARDRLSTYRSMRDAQRTPEPVPDAPPAPRRAAGQEPIFVIQEHHARALHWDFRLEHDGVLVSWAVPKSPPTDPKSNRLAVMTEDHPMEYATFEGGIPHGEYGGGQVSIWDAGTFRLHKWREGKEVIATLQGRPDGGLGGGRRTFALIHTGRGGGKADRNWLMHLMEAEPEYDEAGSPSTGSGNVGQPAAEPERATLPEPAEGPDRGTLPEPAERPDRGTLPEPVEGPRRGRRPSTEDQPDAQGATEDFPAEVAPMLATLDDGKHFGPEEGWAFEMKWDGVRAVAYLAAGRVLLLSRKGRDESAAYPDVVEPLARLDVRSAVLDGEIVVTDASGRPDFGLLQNRINLTRGADIERAAQTWPGQLMVFDVLELDGESLLGRPYAERREVLEGLGLDDLGERVHVPPVFHGDLQAARDVSRQLRLEGVVAKRTDSVYAPGRRGRTWLKIKNFLTQEVVVAGWRPGQGGRSATFGSLLMGIPSPEGLQYVGRVGSGFDGRSLADLQARLDERAQPTPSLVGVPREDARDAHWVRPDLVGEVTYAELTGPGRMRHPVWRGLRPDKDAEQVVWERP</sequence>
<dbReference type="SUPFAM" id="SSF50249">
    <property type="entry name" value="Nucleic acid-binding proteins"/>
    <property type="match status" value="1"/>
</dbReference>
<protein>
    <recommendedName>
        <fullName evidence="2">DNA ligase (ATP)</fullName>
        <ecNumber evidence="2">6.5.1.1</ecNumber>
    </recommendedName>
    <alternativeName>
        <fullName evidence="19">NHEJ DNA polymerase</fullName>
    </alternativeName>
</protein>
<keyword evidence="13" id="KW-0239">DNA-directed DNA polymerase</keyword>
<evidence type="ECO:0000256" key="2">
    <source>
        <dbReference type="ARBA" id="ARBA00012727"/>
    </source>
</evidence>
<name>A0A1H9NF25_9ACTN</name>
<evidence type="ECO:0000256" key="3">
    <source>
        <dbReference type="ARBA" id="ARBA00022598"/>
    </source>
</evidence>
<dbReference type="GO" id="GO:0006281">
    <property type="term" value="P:DNA repair"/>
    <property type="evidence" value="ECO:0007669"/>
    <property type="project" value="UniProtKB-KW"/>
</dbReference>
<dbReference type="NCBIfam" id="TIGR02777">
    <property type="entry name" value="LigD_PE_dom"/>
    <property type="match status" value="1"/>
</dbReference>
<dbReference type="EC" id="6.5.1.1" evidence="2"/>
<accession>A0A1H9NF25</accession>
<dbReference type="NCBIfam" id="NF007210">
    <property type="entry name" value="PRK09632.1"/>
    <property type="match status" value="1"/>
</dbReference>
<dbReference type="Pfam" id="PF21686">
    <property type="entry name" value="LigD_Prim-Pol"/>
    <property type="match status" value="1"/>
</dbReference>
<keyword evidence="5" id="KW-0548">Nucleotidyltransferase</keyword>
<comment type="catalytic activity">
    <reaction evidence="20">
        <text>ATP + (deoxyribonucleotide)n-3'-hydroxyl + 5'-phospho-(deoxyribonucleotide)m = (deoxyribonucleotide)n+m + AMP + diphosphate.</text>
        <dbReference type="EC" id="6.5.1.1"/>
    </reaction>
</comment>
<evidence type="ECO:0000256" key="10">
    <source>
        <dbReference type="ARBA" id="ARBA00022801"/>
    </source>
</evidence>
<evidence type="ECO:0000259" key="24">
    <source>
        <dbReference type="PROSITE" id="PS50160"/>
    </source>
</evidence>
<keyword evidence="9" id="KW-0227">DNA damage</keyword>
<dbReference type="InterPro" id="IPR033649">
    <property type="entry name" value="MtLigD_Pol-like"/>
</dbReference>
<dbReference type="GO" id="GO:0006310">
    <property type="term" value="P:DNA recombination"/>
    <property type="evidence" value="ECO:0007669"/>
    <property type="project" value="UniProtKB-KW"/>
</dbReference>
<dbReference type="Gene3D" id="3.90.920.10">
    <property type="entry name" value="DNA primase, PRIM domain"/>
    <property type="match status" value="1"/>
</dbReference>
<evidence type="ECO:0000256" key="9">
    <source>
        <dbReference type="ARBA" id="ARBA00022763"/>
    </source>
</evidence>
<dbReference type="PANTHER" id="PTHR42705">
    <property type="entry name" value="BIFUNCTIONAL NON-HOMOLOGOUS END JOINING PROTEIN LIGD"/>
    <property type="match status" value="1"/>
</dbReference>
<evidence type="ECO:0000256" key="12">
    <source>
        <dbReference type="ARBA" id="ARBA00022840"/>
    </source>
</evidence>
<dbReference type="Proteomes" id="UP000198504">
    <property type="component" value="Unassembled WGS sequence"/>
</dbReference>
<evidence type="ECO:0000256" key="11">
    <source>
        <dbReference type="ARBA" id="ARBA00022839"/>
    </source>
</evidence>
<dbReference type="NCBIfam" id="TIGR02779">
    <property type="entry name" value="NHEJ_ligase_lig"/>
    <property type="match status" value="1"/>
</dbReference>
<keyword evidence="4" id="KW-0808">Transferase</keyword>
<evidence type="ECO:0000256" key="4">
    <source>
        <dbReference type="ARBA" id="ARBA00022679"/>
    </source>
</evidence>
<dbReference type="RefSeq" id="WP_091186827.1">
    <property type="nucleotide sequence ID" value="NZ_FOFA01000014.1"/>
</dbReference>
<dbReference type="STRING" id="1036181.SAMN05421756_11423"/>
<keyword evidence="7" id="KW-0479">Metal-binding</keyword>
<evidence type="ECO:0000256" key="19">
    <source>
        <dbReference type="ARBA" id="ARBA00029943"/>
    </source>
</evidence>
<evidence type="ECO:0000256" key="13">
    <source>
        <dbReference type="ARBA" id="ARBA00022932"/>
    </source>
</evidence>
<dbReference type="InterPro" id="IPR052171">
    <property type="entry name" value="NHEJ_LigD"/>
</dbReference>
<proteinExistence type="inferred from homology"/>
<evidence type="ECO:0000256" key="5">
    <source>
        <dbReference type="ARBA" id="ARBA00022695"/>
    </source>
</evidence>
<keyword evidence="15" id="KW-0233">DNA recombination</keyword>
<dbReference type="GO" id="GO:0005524">
    <property type="term" value="F:ATP binding"/>
    <property type="evidence" value="ECO:0007669"/>
    <property type="project" value="UniProtKB-KW"/>
</dbReference>
<evidence type="ECO:0000256" key="16">
    <source>
        <dbReference type="ARBA" id="ARBA00023204"/>
    </source>
</evidence>
<dbReference type="Pfam" id="PF04679">
    <property type="entry name" value="DNA_ligase_A_C"/>
    <property type="match status" value="1"/>
</dbReference>
<dbReference type="InterPro" id="IPR012309">
    <property type="entry name" value="DNA_ligase_ATP-dep_C"/>
</dbReference>
<comment type="similarity">
    <text evidence="22">In the N-terminal section; belongs to the LigD polymerase family.</text>
</comment>
<feature type="domain" description="ATP-dependent DNA ligase family profile" evidence="24">
    <location>
        <begin position="675"/>
        <end position="791"/>
    </location>
</feature>
<dbReference type="GO" id="GO:0003910">
    <property type="term" value="F:DNA ligase (ATP) activity"/>
    <property type="evidence" value="ECO:0007669"/>
    <property type="project" value="UniProtKB-EC"/>
</dbReference>
<organism evidence="25 26">
    <name type="scientific">Microlunatus flavus</name>
    <dbReference type="NCBI Taxonomy" id="1036181"/>
    <lineage>
        <taxon>Bacteria</taxon>
        <taxon>Bacillati</taxon>
        <taxon>Actinomycetota</taxon>
        <taxon>Actinomycetes</taxon>
        <taxon>Propionibacteriales</taxon>
        <taxon>Propionibacteriaceae</taxon>
        <taxon>Microlunatus</taxon>
    </lineage>
</organism>
<evidence type="ECO:0000256" key="14">
    <source>
        <dbReference type="ARBA" id="ARBA00023125"/>
    </source>
</evidence>
<dbReference type="CDD" id="cd04863">
    <property type="entry name" value="MtLigD_Pol_like"/>
    <property type="match status" value="1"/>
</dbReference>
<dbReference type="InterPro" id="IPR012340">
    <property type="entry name" value="NA-bd_OB-fold"/>
</dbReference>
<reference evidence="26" key="1">
    <citation type="submission" date="2016-10" db="EMBL/GenBank/DDBJ databases">
        <authorList>
            <person name="Varghese N."/>
            <person name="Submissions S."/>
        </authorList>
    </citation>
    <scope>NUCLEOTIDE SEQUENCE [LARGE SCALE GENOMIC DNA]</scope>
    <source>
        <strain evidence="26">CGMCC 4.6856</strain>
    </source>
</reference>
<evidence type="ECO:0000256" key="6">
    <source>
        <dbReference type="ARBA" id="ARBA00022722"/>
    </source>
</evidence>
<evidence type="ECO:0000256" key="17">
    <source>
        <dbReference type="ARBA" id="ARBA00023211"/>
    </source>
</evidence>
<feature type="region of interest" description="Disordered" evidence="23">
    <location>
        <begin position="320"/>
        <end position="342"/>
    </location>
</feature>
<dbReference type="Pfam" id="PF13298">
    <property type="entry name" value="LigD_N"/>
    <property type="match status" value="1"/>
</dbReference>
<keyword evidence="12" id="KW-0067">ATP-binding</keyword>
<keyword evidence="14" id="KW-0238">DNA-binding</keyword>
<dbReference type="PROSITE" id="PS50160">
    <property type="entry name" value="DNA_LIGASE_A3"/>
    <property type="match status" value="1"/>
</dbReference>
<dbReference type="InterPro" id="IPR014144">
    <property type="entry name" value="LigD_PE_domain"/>
</dbReference>
<dbReference type="GO" id="GO:0046872">
    <property type="term" value="F:metal ion binding"/>
    <property type="evidence" value="ECO:0007669"/>
    <property type="project" value="UniProtKB-KW"/>
</dbReference>
<dbReference type="CDD" id="cd07906">
    <property type="entry name" value="Adenylation_DNA_ligase_LigD_LigC"/>
    <property type="match status" value="1"/>
</dbReference>
<keyword evidence="16" id="KW-0234">DNA repair</keyword>
<evidence type="ECO:0000256" key="8">
    <source>
        <dbReference type="ARBA" id="ARBA00022741"/>
    </source>
</evidence>
<evidence type="ECO:0000256" key="22">
    <source>
        <dbReference type="ARBA" id="ARBA00049990"/>
    </source>
</evidence>
<dbReference type="Gene3D" id="2.40.50.140">
    <property type="entry name" value="Nucleic acid-binding proteins"/>
    <property type="match status" value="1"/>
</dbReference>
<keyword evidence="3" id="KW-0436">Ligase</keyword>
<dbReference type="EMBL" id="FOFA01000014">
    <property type="protein sequence ID" value="SER34584.1"/>
    <property type="molecule type" value="Genomic_DNA"/>
</dbReference>
<dbReference type="InterPro" id="IPR014145">
    <property type="entry name" value="LigD_pol_dom"/>
</dbReference>
<dbReference type="AlphaFoldDB" id="A0A1H9NF25"/>
<evidence type="ECO:0000256" key="21">
    <source>
        <dbReference type="ARBA" id="ARBA00049981"/>
    </source>
</evidence>
<evidence type="ECO:0000313" key="26">
    <source>
        <dbReference type="Proteomes" id="UP000198504"/>
    </source>
</evidence>
<keyword evidence="18" id="KW-0511">Multifunctional enzyme</keyword>
<evidence type="ECO:0000256" key="23">
    <source>
        <dbReference type="SAM" id="MobiDB-lite"/>
    </source>
</evidence>
<keyword evidence="26" id="KW-1185">Reference proteome</keyword>
<keyword evidence="8" id="KW-0547">Nucleotide-binding</keyword>